<dbReference type="InterPro" id="IPR018170">
    <property type="entry name" value="Aldo/ket_reductase_CS"/>
</dbReference>
<protein>
    <submittedName>
        <fullName evidence="3">Aldo/keto reductase</fullName>
    </submittedName>
</protein>
<dbReference type="EMBL" id="CP003221">
    <property type="protein sequence ID" value="EGJ51561.1"/>
    <property type="molecule type" value="Genomic_DNA"/>
</dbReference>
<organism evidence="3 4">
    <name type="scientific">Desulfocurvibacter africanus subsp. africanus str. Walvis Bay</name>
    <dbReference type="NCBI Taxonomy" id="690850"/>
    <lineage>
        <taxon>Bacteria</taxon>
        <taxon>Pseudomonadati</taxon>
        <taxon>Thermodesulfobacteriota</taxon>
        <taxon>Desulfovibrionia</taxon>
        <taxon>Desulfovibrionales</taxon>
        <taxon>Desulfovibrionaceae</taxon>
        <taxon>Desulfocurvibacter</taxon>
    </lineage>
</organism>
<accession>F3Z3U6</accession>
<dbReference type="InterPro" id="IPR036812">
    <property type="entry name" value="NAD(P)_OxRdtase_dom_sf"/>
</dbReference>
<dbReference type="AlphaFoldDB" id="F3Z3U6"/>
<evidence type="ECO:0000313" key="4">
    <source>
        <dbReference type="Proteomes" id="UP000007844"/>
    </source>
</evidence>
<reference evidence="3 4" key="1">
    <citation type="journal article" date="2011" name="J. Bacteriol.">
        <title>Genome sequence of the mercury-methylating and pleomorphic Desulfovibrio africanus Strain Walvis Bay.</title>
        <authorList>
            <person name="Brown S.D."/>
            <person name="Wall J.D."/>
            <person name="Kucken A.M."/>
            <person name="Gilmour C.C."/>
            <person name="Podar M."/>
            <person name="Brandt C.C."/>
            <person name="Teshima H."/>
            <person name="Detter J.C."/>
            <person name="Han C.S."/>
            <person name="Land M.L."/>
            <person name="Lucas S."/>
            <person name="Han J."/>
            <person name="Pennacchio L."/>
            <person name="Nolan M."/>
            <person name="Pitluck S."/>
            <person name="Woyke T."/>
            <person name="Goodwin L."/>
            <person name="Palumbo A.V."/>
            <person name="Elias D.A."/>
        </authorList>
    </citation>
    <scope>NUCLEOTIDE SEQUENCE [LARGE SCALE GENOMIC DNA]</scope>
    <source>
        <strain evidence="3 4">Walvis Bay</strain>
    </source>
</reference>
<keyword evidence="4" id="KW-1185">Reference proteome</keyword>
<gene>
    <name evidence="3" type="ORF">Desaf_3271</name>
</gene>
<feature type="domain" description="NADP-dependent oxidoreductase" evidence="2">
    <location>
        <begin position="15"/>
        <end position="309"/>
    </location>
</feature>
<dbReference type="RefSeq" id="WP_014261186.1">
    <property type="nucleotide sequence ID" value="NC_016629.1"/>
</dbReference>
<evidence type="ECO:0000313" key="3">
    <source>
        <dbReference type="EMBL" id="EGJ51561.1"/>
    </source>
</evidence>
<dbReference type="KEGG" id="daf:Desaf_3271"/>
<keyword evidence="1" id="KW-0560">Oxidoreductase</keyword>
<dbReference type="Proteomes" id="UP000007844">
    <property type="component" value="Chromosome"/>
</dbReference>
<evidence type="ECO:0000256" key="1">
    <source>
        <dbReference type="ARBA" id="ARBA00023002"/>
    </source>
</evidence>
<dbReference type="PRINTS" id="PR00069">
    <property type="entry name" value="ALDKETRDTASE"/>
</dbReference>
<dbReference type="InterPro" id="IPR050523">
    <property type="entry name" value="AKR_Detox_Biosynth"/>
</dbReference>
<dbReference type="InterPro" id="IPR023210">
    <property type="entry name" value="NADP_OxRdtase_dom"/>
</dbReference>
<dbReference type="STRING" id="690850.Desaf_3271"/>
<dbReference type="PANTHER" id="PTHR43364">
    <property type="entry name" value="NADH-SPECIFIC METHYLGLYOXAL REDUCTASE-RELATED"/>
    <property type="match status" value="1"/>
</dbReference>
<dbReference type="eggNOG" id="COG0667">
    <property type="taxonomic scope" value="Bacteria"/>
</dbReference>
<dbReference type="PROSITE" id="PS00062">
    <property type="entry name" value="ALDOKETO_REDUCTASE_2"/>
    <property type="match status" value="1"/>
</dbReference>
<dbReference type="GO" id="GO:0005829">
    <property type="term" value="C:cytosol"/>
    <property type="evidence" value="ECO:0007669"/>
    <property type="project" value="TreeGrafter"/>
</dbReference>
<dbReference type="InterPro" id="IPR020471">
    <property type="entry name" value="AKR"/>
</dbReference>
<dbReference type="GO" id="GO:0016491">
    <property type="term" value="F:oxidoreductase activity"/>
    <property type="evidence" value="ECO:0007669"/>
    <property type="project" value="UniProtKB-KW"/>
</dbReference>
<dbReference type="PANTHER" id="PTHR43364:SF4">
    <property type="entry name" value="NAD(P)-LINKED OXIDOREDUCTASE SUPERFAMILY PROTEIN"/>
    <property type="match status" value="1"/>
</dbReference>
<proteinExistence type="predicted"/>
<dbReference type="CDD" id="cd19148">
    <property type="entry name" value="AKR_AKR11B1"/>
    <property type="match status" value="1"/>
</dbReference>
<dbReference type="HOGENOM" id="CLU_023205_2_3_7"/>
<name>F3Z3U6_DESAF</name>
<dbReference type="Pfam" id="PF00248">
    <property type="entry name" value="Aldo_ket_red"/>
    <property type="match status" value="1"/>
</dbReference>
<dbReference type="SUPFAM" id="SSF51430">
    <property type="entry name" value="NAD(P)-linked oxidoreductase"/>
    <property type="match status" value="1"/>
</dbReference>
<sequence length="332" mass="37796">MELTTIPGLDSRVSRISLGTWAIGGWMWGGTEERQSIETIHAALDKGVTLVDTAPVYGFGTSEKIVGKALAEYENRGKVRIATKCGLNWDNGQVFRDARAERIAEEIDQSLENLGVQHIDVYFVHWPDPRTPMQETAGAMRELHEQGLIKAIGVSNFSSEQMEEFRQYAPLHVCQPPYNIFERGIEQDVMPYCKKHGIALMTYGALCRGLLSGKLDRDRKFTGDDLRKVDPKFQQPRFDQYLEAVNRLFYLSREHYDHDVLSLAVRWVLDHGSNIAIWGGRSPKQMESIEGVLHWNMDEEGMREVDRIVEMFVKDPVGPEFMAPPARQERAA</sequence>
<dbReference type="Gene3D" id="3.20.20.100">
    <property type="entry name" value="NADP-dependent oxidoreductase domain"/>
    <property type="match status" value="1"/>
</dbReference>
<evidence type="ECO:0000259" key="2">
    <source>
        <dbReference type="Pfam" id="PF00248"/>
    </source>
</evidence>